<dbReference type="InterPro" id="IPR008557">
    <property type="entry name" value="PhoX"/>
</dbReference>
<evidence type="ECO:0000313" key="3">
    <source>
        <dbReference type="EMBL" id="GAA5144576.1"/>
    </source>
</evidence>
<dbReference type="Pfam" id="PF05787">
    <property type="entry name" value="PhoX"/>
    <property type="match status" value="1"/>
</dbReference>
<evidence type="ECO:0000256" key="2">
    <source>
        <dbReference type="SAM" id="SignalP"/>
    </source>
</evidence>
<accession>A0ABP9PCZ1</accession>
<dbReference type="Proteomes" id="UP001428817">
    <property type="component" value="Unassembled WGS sequence"/>
</dbReference>
<evidence type="ECO:0000313" key="4">
    <source>
        <dbReference type="Proteomes" id="UP001428817"/>
    </source>
</evidence>
<dbReference type="PANTHER" id="PTHR35399">
    <property type="entry name" value="SLR8030 PROTEIN"/>
    <property type="match status" value="1"/>
</dbReference>
<feature type="chain" id="PRO_5047247180" evidence="2">
    <location>
        <begin position="20"/>
        <end position="619"/>
    </location>
</feature>
<dbReference type="PROSITE" id="PS51257">
    <property type="entry name" value="PROKAR_LIPOPROTEIN"/>
    <property type="match status" value="1"/>
</dbReference>
<feature type="signal peptide" evidence="2">
    <location>
        <begin position="1"/>
        <end position="19"/>
    </location>
</feature>
<sequence length="619" mass="65031">MIKTGALLTLVGVGGGALAACGGGPSGTGNGTGGPGTSTPPAPGTAFTPVAPNTQDAVVVPEGYTNSVVIRWGDPILPGAPAFDFAKQTPDAQAGQFGFNNDYCALVPLGPDRWAMWSNHEYVTPEFMFTGYNKDNPTEDQVRISWNAVGGSVVAVRRGASGALEAVPGDPLNRRITALTPFRLTGPAAGSAPMRTAADPEGRTVLGMHSNCSGGLTPWGTILSGEENFHGLFGNASAVTEPTAAARIKRYGITTGASLTKWERFDARWDLAREANEVNRYGYIVEIDPQEPTSTPVKHTSLGRLKHEGANIRLAADGRAVAYMGDDERFEYLYKFVSRDAHRPGDRAHNKTLLENGSLYVATFTGPAPAPGSGQHAGGGTWIQLTENGVSKVPGMSIEEVLVFTRQAADKVGATKMDRPEDVQPHPRSGKVYVALTNNTDRGAAGKAGPDAANPRPANKHGQILELTERGDDPTGTAFDWSLLLVCGDPAAPDTYYGGFDKTQVSPISCPDNVDFDSHGNLWISTDGNALKSNDGLFVVPLEGPERGHVKQFLTVPIGAETCGPVVMDSFVLVSVQHPGETDDASADKPSSHWPDGGTSQPRPAVVCVTRDGGAPIGA</sequence>
<feature type="region of interest" description="Disordered" evidence="1">
    <location>
        <begin position="580"/>
        <end position="606"/>
    </location>
</feature>
<evidence type="ECO:0000256" key="1">
    <source>
        <dbReference type="SAM" id="MobiDB-lite"/>
    </source>
</evidence>
<name>A0ABP9PCZ1_9PSEU</name>
<organism evidence="3 4">
    <name type="scientific">Pseudonocardia eucalypti</name>
    <dbReference type="NCBI Taxonomy" id="648755"/>
    <lineage>
        <taxon>Bacteria</taxon>
        <taxon>Bacillati</taxon>
        <taxon>Actinomycetota</taxon>
        <taxon>Actinomycetes</taxon>
        <taxon>Pseudonocardiales</taxon>
        <taxon>Pseudonocardiaceae</taxon>
        <taxon>Pseudonocardia</taxon>
    </lineage>
</organism>
<proteinExistence type="predicted"/>
<reference evidence="4" key="1">
    <citation type="journal article" date="2019" name="Int. J. Syst. Evol. Microbiol.">
        <title>The Global Catalogue of Microorganisms (GCM) 10K type strain sequencing project: providing services to taxonomists for standard genome sequencing and annotation.</title>
        <authorList>
            <consortium name="The Broad Institute Genomics Platform"/>
            <consortium name="The Broad Institute Genome Sequencing Center for Infectious Disease"/>
            <person name="Wu L."/>
            <person name="Ma J."/>
        </authorList>
    </citation>
    <scope>NUCLEOTIDE SEQUENCE [LARGE SCALE GENOMIC DNA]</scope>
    <source>
        <strain evidence="4">JCM 18303</strain>
    </source>
</reference>
<dbReference type="EMBL" id="BAABJP010000001">
    <property type="protein sequence ID" value="GAA5144576.1"/>
    <property type="molecule type" value="Genomic_DNA"/>
</dbReference>
<dbReference type="PANTHER" id="PTHR35399:SF2">
    <property type="entry name" value="DUF839 DOMAIN-CONTAINING PROTEIN"/>
    <property type="match status" value="1"/>
</dbReference>
<protein>
    <submittedName>
        <fullName evidence="3">PhoX family phosphatase</fullName>
    </submittedName>
</protein>
<gene>
    <name evidence="3" type="ORF">GCM10023321_01190</name>
</gene>
<dbReference type="SUPFAM" id="SSF63829">
    <property type="entry name" value="Calcium-dependent phosphotriesterase"/>
    <property type="match status" value="1"/>
</dbReference>
<feature type="region of interest" description="Disordered" evidence="1">
    <location>
        <begin position="441"/>
        <end position="472"/>
    </location>
</feature>
<keyword evidence="2" id="KW-0732">Signal</keyword>
<comment type="caution">
    <text evidence="3">The sequence shown here is derived from an EMBL/GenBank/DDBJ whole genome shotgun (WGS) entry which is preliminary data.</text>
</comment>
<keyword evidence="4" id="KW-1185">Reference proteome</keyword>